<proteinExistence type="predicted"/>
<dbReference type="RefSeq" id="WP_375356983.1">
    <property type="nucleotide sequence ID" value="NZ_JBHHMI010000019.1"/>
</dbReference>
<dbReference type="EMBL" id="JBHHMI010000019">
    <property type="protein sequence ID" value="MFB5268721.1"/>
    <property type="molecule type" value="Genomic_DNA"/>
</dbReference>
<dbReference type="SUPFAM" id="SSF54001">
    <property type="entry name" value="Cysteine proteinases"/>
    <property type="match status" value="1"/>
</dbReference>
<dbReference type="Gene3D" id="3.90.1720.10">
    <property type="entry name" value="endopeptidase domain like (from Nostoc punctiforme)"/>
    <property type="match status" value="1"/>
</dbReference>
<protein>
    <recommendedName>
        <fullName evidence="3">Permuted papain-like amidase YaeF/Yiix C92 family enzyme</fullName>
    </recommendedName>
</protein>
<name>A0ABV5B033_9BACL</name>
<dbReference type="Proteomes" id="UP001580346">
    <property type="component" value="Unassembled WGS sequence"/>
</dbReference>
<comment type="caution">
    <text evidence="1">The sequence shown here is derived from an EMBL/GenBank/DDBJ whole genome shotgun (WGS) entry which is preliminary data.</text>
</comment>
<dbReference type="InterPro" id="IPR038765">
    <property type="entry name" value="Papain-like_cys_pep_sf"/>
</dbReference>
<keyword evidence="2" id="KW-1185">Reference proteome</keyword>
<evidence type="ECO:0008006" key="3">
    <source>
        <dbReference type="Google" id="ProtNLM"/>
    </source>
</evidence>
<gene>
    <name evidence="1" type="ORF">ACE41H_18315</name>
</gene>
<accession>A0ABV5B033</accession>
<reference evidence="1 2" key="1">
    <citation type="submission" date="2024-09" db="EMBL/GenBank/DDBJ databases">
        <title>Paenibacillus zeirhizospherea sp. nov., isolated from surface of the maize (Zea mays) roots in a horticulture field, Hungary.</title>
        <authorList>
            <person name="Marton D."/>
            <person name="Farkas M."/>
            <person name="Bedics A."/>
            <person name="Toth E."/>
            <person name="Tancsics A."/>
            <person name="Boka K."/>
            <person name="Maroti G."/>
            <person name="Kriszt B."/>
            <person name="Cserhati M."/>
        </authorList>
    </citation>
    <scope>NUCLEOTIDE SEQUENCE [LARGE SCALE GENOMIC DNA]</scope>
    <source>
        <strain evidence="1 2">KCTC 33519</strain>
    </source>
</reference>
<evidence type="ECO:0000313" key="1">
    <source>
        <dbReference type="EMBL" id="MFB5268721.1"/>
    </source>
</evidence>
<organism evidence="1 2">
    <name type="scientific">Paenibacillus enshidis</name>
    <dbReference type="NCBI Taxonomy" id="1458439"/>
    <lineage>
        <taxon>Bacteria</taxon>
        <taxon>Bacillati</taxon>
        <taxon>Bacillota</taxon>
        <taxon>Bacilli</taxon>
        <taxon>Bacillales</taxon>
        <taxon>Paenibacillaceae</taxon>
        <taxon>Paenibacillus</taxon>
    </lineage>
</organism>
<sequence>MYFYKKRMHEDHSLYVLLTHTGTQFTTLIRQFTAAPYNHASLALDAGLNEMFSFGRKQVAYPWVAGFVQEDVYEGTYSRYPDTECILLRIKVTRDIMERVTETIDDFRLHQHRYRYNLMGLLGVLLHRSIEPDDAYFCSQFVAEVFKQSGCPLWERPSGLVTPNDFLVHPAFDYVYQGPLYDYPLLDRSRLVQQRLAEEEWGYPAEMPGVSGHGYYPDVRTEPV</sequence>
<evidence type="ECO:0000313" key="2">
    <source>
        <dbReference type="Proteomes" id="UP001580346"/>
    </source>
</evidence>